<dbReference type="Pfam" id="PF03822">
    <property type="entry name" value="NAF"/>
    <property type="match status" value="1"/>
</dbReference>
<dbReference type="InterPro" id="IPR004041">
    <property type="entry name" value="NAF_dom"/>
</dbReference>
<feature type="region of interest" description="Disordered" evidence="1">
    <location>
        <begin position="67"/>
        <end position="87"/>
    </location>
</feature>
<evidence type="ECO:0000259" key="2">
    <source>
        <dbReference type="PROSITE" id="PS50816"/>
    </source>
</evidence>
<gene>
    <name evidence="3" type="ORF">LR48_Vigan02g111800</name>
</gene>
<dbReference type="STRING" id="3914.A0A0L9TWM8"/>
<dbReference type="EMBL" id="CM003372">
    <property type="protein sequence ID" value="KOM34968.1"/>
    <property type="molecule type" value="Genomic_DNA"/>
</dbReference>
<dbReference type="PROSITE" id="PS50816">
    <property type="entry name" value="NAF"/>
    <property type="match status" value="1"/>
</dbReference>
<dbReference type="AlphaFoldDB" id="A0A0L9TWM8"/>
<dbReference type="Gramene" id="KOM34968">
    <property type="protein sequence ID" value="KOM34968"/>
    <property type="gene ID" value="LR48_Vigan02g111800"/>
</dbReference>
<dbReference type="Gene3D" id="3.30.310.80">
    <property type="entry name" value="Kinase associated domain 1, KA1"/>
    <property type="match status" value="1"/>
</dbReference>
<organism evidence="3 4">
    <name type="scientific">Phaseolus angularis</name>
    <name type="common">Azuki bean</name>
    <name type="synonym">Vigna angularis</name>
    <dbReference type="NCBI Taxonomy" id="3914"/>
    <lineage>
        <taxon>Eukaryota</taxon>
        <taxon>Viridiplantae</taxon>
        <taxon>Streptophyta</taxon>
        <taxon>Embryophyta</taxon>
        <taxon>Tracheophyta</taxon>
        <taxon>Spermatophyta</taxon>
        <taxon>Magnoliopsida</taxon>
        <taxon>eudicotyledons</taxon>
        <taxon>Gunneridae</taxon>
        <taxon>Pentapetalae</taxon>
        <taxon>rosids</taxon>
        <taxon>fabids</taxon>
        <taxon>Fabales</taxon>
        <taxon>Fabaceae</taxon>
        <taxon>Papilionoideae</taxon>
        <taxon>50 kb inversion clade</taxon>
        <taxon>NPAAA clade</taxon>
        <taxon>indigoferoid/millettioid clade</taxon>
        <taxon>Phaseoleae</taxon>
        <taxon>Vigna</taxon>
    </lineage>
</organism>
<sequence length="104" mass="11598">MVTEEANNNSKVPKFFNAFKFISSISSGFDLSGLFETKRKSTVVFTSKCSAVSIMAKIVGDGQGAEFHDGGGKELQDPTLGDGSRKEGVTRRQRCSRWCRRWLW</sequence>
<evidence type="ECO:0000256" key="1">
    <source>
        <dbReference type="SAM" id="MobiDB-lite"/>
    </source>
</evidence>
<dbReference type="GO" id="GO:0007165">
    <property type="term" value="P:signal transduction"/>
    <property type="evidence" value="ECO:0007669"/>
    <property type="project" value="InterPro"/>
</dbReference>
<reference evidence="4" key="1">
    <citation type="journal article" date="2015" name="Proc. Natl. Acad. Sci. U.S.A.">
        <title>Genome sequencing of adzuki bean (Vigna angularis) provides insight into high starch and low fat accumulation and domestication.</title>
        <authorList>
            <person name="Yang K."/>
            <person name="Tian Z."/>
            <person name="Chen C."/>
            <person name="Luo L."/>
            <person name="Zhao B."/>
            <person name="Wang Z."/>
            <person name="Yu L."/>
            <person name="Li Y."/>
            <person name="Sun Y."/>
            <person name="Li W."/>
            <person name="Chen Y."/>
            <person name="Li Y."/>
            <person name="Zhang Y."/>
            <person name="Ai D."/>
            <person name="Zhao J."/>
            <person name="Shang C."/>
            <person name="Ma Y."/>
            <person name="Wu B."/>
            <person name="Wang M."/>
            <person name="Gao L."/>
            <person name="Sun D."/>
            <person name="Zhang P."/>
            <person name="Guo F."/>
            <person name="Wang W."/>
            <person name="Li Y."/>
            <person name="Wang J."/>
            <person name="Varshney R.K."/>
            <person name="Wang J."/>
            <person name="Ling H.Q."/>
            <person name="Wan P."/>
        </authorList>
    </citation>
    <scope>NUCLEOTIDE SEQUENCE</scope>
    <source>
        <strain evidence="4">cv. Jingnong 6</strain>
    </source>
</reference>
<evidence type="ECO:0000313" key="4">
    <source>
        <dbReference type="Proteomes" id="UP000053144"/>
    </source>
</evidence>
<protein>
    <recommendedName>
        <fullName evidence="2">NAF domain-containing protein</fullName>
    </recommendedName>
</protein>
<accession>A0A0L9TWM8</accession>
<name>A0A0L9TWM8_PHAAN</name>
<dbReference type="Proteomes" id="UP000053144">
    <property type="component" value="Chromosome 2"/>
</dbReference>
<feature type="compositionally biased region" description="Basic and acidic residues" evidence="1">
    <location>
        <begin position="67"/>
        <end position="76"/>
    </location>
</feature>
<evidence type="ECO:0000313" key="3">
    <source>
        <dbReference type="EMBL" id="KOM34968.1"/>
    </source>
</evidence>
<proteinExistence type="predicted"/>
<dbReference type="InterPro" id="IPR018451">
    <property type="entry name" value="NAF/FISL_domain"/>
</dbReference>
<feature type="domain" description="NAF" evidence="2">
    <location>
        <begin position="11"/>
        <end position="36"/>
    </location>
</feature>